<evidence type="ECO:0000313" key="6">
    <source>
        <dbReference type="Proteomes" id="UP000262901"/>
    </source>
</evidence>
<dbReference type="Proteomes" id="UP000246115">
    <property type="component" value="Chromosome"/>
</dbReference>
<sequence>MKKALYLILGLTLSVLAFSVLTACGSKKTESVSYQKISEVDDSRETLYFKEGSDEMTKQVSVYTVTYQGMEISGKEEAQNLFENDVYSAYKDLDGVDLSFDYTDSEVTMTMVLDYAEVNLSKLADADENPELKKADYLSVEQTSKSLEENGYTKVKGDNFQELQNN</sequence>
<evidence type="ECO:0000313" key="2">
    <source>
        <dbReference type="EMBL" id="AXQ78423.1"/>
    </source>
</evidence>
<dbReference type="SUPFAM" id="SSF160704">
    <property type="entry name" value="YehR-like"/>
    <property type="match status" value="1"/>
</dbReference>
<feature type="signal peptide" evidence="1">
    <location>
        <begin position="1"/>
        <end position="22"/>
    </location>
</feature>
<name>A0A372KIU7_9STRE</name>
<dbReference type="Proteomes" id="UP000262901">
    <property type="component" value="Unassembled WGS sequence"/>
</dbReference>
<evidence type="ECO:0000313" key="5">
    <source>
        <dbReference type="Proteomes" id="UP000246115"/>
    </source>
</evidence>
<evidence type="ECO:0000313" key="4">
    <source>
        <dbReference type="EMBL" id="RFU52199.1"/>
    </source>
</evidence>
<evidence type="ECO:0000256" key="1">
    <source>
        <dbReference type="SAM" id="SignalP"/>
    </source>
</evidence>
<reference evidence="5" key="3">
    <citation type="submission" date="2018-08" db="EMBL/GenBank/DDBJ databases">
        <title>Streptococcus chenjunshii sp. nov., isolated from stools sample of the Tibetan antelope in the Qinghai-Tibet plateau, China.</title>
        <authorList>
            <person name="Tian Z."/>
        </authorList>
    </citation>
    <scope>NUCLEOTIDE SEQUENCE [LARGE SCALE GENOMIC DNA]</scope>
    <source>
        <strain evidence="5">Z15</strain>
    </source>
</reference>
<dbReference type="Proteomes" id="UP000264056">
    <property type="component" value="Unassembled WGS sequence"/>
</dbReference>
<accession>A0A346NBM8</accession>
<dbReference type="EMBL" id="CP031733">
    <property type="protein sequence ID" value="AXQ78423.1"/>
    <property type="molecule type" value="Genomic_DNA"/>
</dbReference>
<dbReference type="PROSITE" id="PS51257">
    <property type="entry name" value="PROKAR_LIPOPROTEIN"/>
    <property type="match status" value="1"/>
</dbReference>
<dbReference type="AlphaFoldDB" id="A0A372KIU7"/>
<evidence type="ECO:0000313" key="3">
    <source>
        <dbReference type="EMBL" id="RFU49999.1"/>
    </source>
</evidence>
<accession>A0A372KIU7</accession>
<keyword evidence="1" id="KW-0732">Signal</keyword>
<evidence type="ECO:0000313" key="7">
    <source>
        <dbReference type="Proteomes" id="UP000264056"/>
    </source>
</evidence>
<dbReference type="Gene3D" id="3.30.1830.10">
    <property type="entry name" value="YehR-like"/>
    <property type="match status" value="1"/>
</dbReference>
<dbReference type="EMBL" id="QVQY01000060">
    <property type="protein sequence ID" value="RFU49999.1"/>
    <property type="molecule type" value="Genomic_DNA"/>
</dbReference>
<proteinExistence type="predicted"/>
<dbReference type="InterPro" id="IPR009736">
    <property type="entry name" value="DUF1307"/>
</dbReference>
<dbReference type="EMBL" id="QVQZ01000055">
    <property type="protein sequence ID" value="RFU52199.1"/>
    <property type="molecule type" value="Genomic_DNA"/>
</dbReference>
<dbReference type="OrthoDB" id="2223107at2"/>
<reference evidence="2" key="4">
    <citation type="journal article" date="2019" name="Int. J. Syst. Evol. Microbiol.">
        <title>Streptococcus chenjunshii sp. nov. isolated from feces of Tibetan antelopes.</title>
        <authorList>
            <person name="Tian Z."/>
            <person name="Lu S."/>
            <person name="Jin D."/>
            <person name="Yang J."/>
            <person name="Pu J."/>
            <person name="Lai X.H."/>
            <person name="Bai X.N."/>
            <person name="Wu X.M."/>
            <person name="Li J."/>
            <person name="Wang S."/>
            <person name="Xu J."/>
        </authorList>
    </citation>
    <scope>NUCLEOTIDE SEQUENCE</scope>
    <source>
        <strain evidence="2">Z15</strain>
    </source>
</reference>
<organism evidence="4 6">
    <name type="scientific">Streptococcus chenjunshii</name>
    <dbReference type="NCBI Taxonomy" id="2173853"/>
    <lineage>
        <taxon>Bacteria</taxon>
        <taxon>Bacillati</taxon>
        <taxon>Bacillota</taxon>
        <taxon>Bacilli</taxon>
        <taxon>Lactobacillales</taxon>
        <taxon>Streptococcaceae</taxon>
        <taxon>Streptococcus</taxon>
    </lineage>
</organism>
<reference evidence="3 7" key="1">
    <citation type="submission" date="2018-08" db="EMBL/GenBank/DDBJ databases">
        <title>Draft genome of Streptococcus sp .nov. Z2.</title>
        <authorList>
            <person name="Tian Z."/>
        </authorList>
    </citation>
    <scope>NUCLEOTIDE SEQUENCE [LARGE SCALE GENOMIC DNA]</scope>
    <source>
        <strain evidence="3 7">Z2</strain>
    </source>
</reference>
<dbReference type="Pfam" id="PF06998">
    <property type="entry name" value="DUF1307"/>
    <property type="match status" value="1"/>
</dbReference>
<dbReference type="RefSeq" id="WP_116879129.1">
    <property type="nucleotide sequence ID" value="NZ_CP031733.1"/>
</dbReference>
<dbReference type="InterPro" id="IPR036699">
    <property type="entry name" value="YehR-like_sf"/>
</dbReference>
<feature type="chain" id="PRO_5044585469" evidence="1">
    <location>
        <begin position="23"/>
        <end position="166"/>
    </location>
</feature>
<protein>
    <submittedName>
        <fullName evidence="4">DUF1307 domain-containing protein</fullName>
    </submittedName>
</protein>
<dbReference type="KEGG" id="schj:DDV21_004690"/>
<reference evidence="4 6" key="2">
    <citation type="submission" date="2018-08" db="EMBL/GenBank/DDBJ databases">
        <title>Draft genome of Streptococcus sp. nov. Z1.</title>
        <authorList>
            <person name="Tian Z."/>
        </authorList>
    </citation>
    <scope>NUCLEOTIDE SEQUENCE [LARGE SCALE GENOMIC DNA]</scope>
    <source>
        <strain evidence="4">Z1</strain>
        <strain evidence="6">Z1(2018)</strain>
    </source>
</reference>
<gene>
    <name evidence="2" type="ORF">DDV21_004690</name>
    <name evidence="3" type="ORF">DDV22_10965</name>
    <name evidence="4" type="ORF">DDV23_10945</name>
</gene>
<keyword evidence="7" id="KW-1185">Reference proteome</keyword>